<comment type="caution">
    <text evidence="1">The sequence shown here is derived from an EMBL/GenBank/DDBJ whole genome shotgun (WGS) entry which is preliminary data.</text>
</comment>
<protein>
    <submittedName>
        <fullName evidence="1">Uncharacterized protein</fullName>
    </submittedName>
</protein>
<evidence type="ECO:0000313" key="2">
    <source>
        <dbReference type="Proteomes" id="UP001057402"/>
    </source>
</evidence>
<organism evidence="1 2">
    <name type="scientific">Melastoma candidum</name>
    <dbReference type="NCBI Taxonomy" id="119954"/>
    <lineage>
        <taxon>Eukaryota</taxon>
        <taxon>Viridiplantae</taxon>
        <taxon>Streptophyta</taxon>
        <taxon>Embryophyta</taxon>
        <taxon>Tracheophyta</taxon>
        <taxon>Spermatophyta</taxon>
        <taxon>Magnoliopsida</taxon>
        <taxon>eudicotyledons</taxon>
        <taxon>Gunneridae</taxon>
        <taxon>Pentapetalae</taxon>
        <taxon>rosids</taxon>
        <taxon>malvids</taxon>
        <taxon>Myrtales</taxon>
        <taxon>Melastomataceae</taxon>
        <taxon>Melastomatoideae</taxon>
        <taxon>Melastomateae</taxon>
        <taxon>Melastoma</taxon>
    </lineage>
</organism>
<keyword evidence="2" id="KW-1185">Reference proteome</keyword>
<accession>A0ACB9RYM2</accession>
<reference evidence="2" key="1">
    <citation type="journal article" date="2023" name="Front. Plant Sci.">
        <title>Chromosomal-level genome assembly of Melastoma candidum provides insights into trichome evolution.</title>
        <authorList>
            <person name="Zhong Y."/>
            <person name="Wu W."/>
            <person name="Sun C."/>
            <person name="Zou P."/>
            <person name="Liu Y."/>
            <person name="Dai S."/>
            <person name="Zhou R."/>
        </authorList>
    </citation>
    <scope>NUCLEOTIDE SEQUENCE [LARGE SCALE GENOMIC DNA]</scope>
</reference>
<gene>
    <name evidence="1" type="ORF">MLD38_009364</name>
</gene>
<dbReference type="Proteomes" id="UP001057402">
    <property type="component" value="Chromosome 3"/>
</dbReference>
<evidence type="ECO:0000313" key="1">
    <source>
        <dbReference type="EMBL" id="KAI4383537.1"/>
    </source>
</evidence>
<sequence length="127" mass="13231">MEVNEGSASSGGEVSGLGPVRRVILISAGASHSVALLSGHIVCSWGRGEDGQLGLGDAEDRLLPTQLSALDGHEVVSVICGADHTIALSESRCEVYSWGWGDFGRLGHGNSSDVFTPQPVRHCMACE</sequence>
<proteinExistence type="predicted"/>
<name>A0ACB9RYM2_9MYRT</name>
<dbReference type="EMBL" id="CM042882">
    <property type="protein sequence ID" value="KAI4383537.1"/>
    <property type="molecule type" value="Genomic_DNA"/>
</dbReference>